<keyword evidence="14" id="KW-1185">Reference proteome</keyword>
<dbReference type="Pfam" id="PF00069">
    <property type="entry name" value="Pkinase"/>
    <property type="match status" value="1"/>
</dbReference>
<evidence type="ECO:0000256" key="6">
    <source>
        <dbReference type="ARBA" id="ARBA00022840"/>
    </source>
</evidence>
<keyword evidence="5" id="KW-0418">Kinase</keyword>
<dbReference type="SMART" id="SM00233">
    <property type="entry name" value="PH"/>
    <property type="match status" value="1"/>
</dbReference>
<evidence type="ECO:0000256" key="5">
    <source>
        <dbReference type="ARBA" id="ARBA00022777"/>
    </source>
</evidence>
<protein>
    <recommendedName>
        <fullName evidence="12">Protein kinase domain-containing protein</fullName>
    </recommendedName>
</protein>
<feature type="binding site" evidence="8">
    <location>
        <position position="162"/>
    </location>
    <ligand>
        <name>ATP</name>
        <dbReference type="ChEBI" id="CHEBI:30616"/>
    </ligand>
</feature>
<evidence type="ECO:0000256" key="10">
    <source>
        <dbReference type="PROSITE-ProRule" id="PRU10141"/>
    </source>
</evidence>
<dbReference type="GO" id="GO:0005524">
    <property type="term" value="F:ATP binding"/>
    <property type="evidence" value="ECO:0007669"/>
    <property type="project" value="UniProtKB-UniRule"/>
</dbReference>
<dbReference type="InterPro" id="IPR008271">
    <property type="entry name" value="Ser/Thr_kinase_AS"/>
</dbReference>
<reference evidence="13" key="1">
    <citation type="submission" date="2021-09" db="EMBL/GenBank/DDBJ databases">
        <authorList>
            <consortium name="AG Swart"/>
            <person name="Singh M."/>
            <person name="Singh A."/>
            <person name="Seah K."/>
            <person name="Emmerich C."/>
        </authorList>
    </citation>
    <scope>NUCLEOTIDE SEQUENCE</scope>
    <source>
        <strain evidence="13">ATCC30299</strain>
    </source>
</reference>
<feature type="binding site" evidence="8">
    <location>
        <position position="277"/>
    </location>
    <ligand>
        <name>ATP</name>
        <dbReference type="ChEBI" id="CHEBI:30616"/>
    </ligand>
</feature>
<dbReference type="SMART" id="SM00220">
    <property type="entry name" value="S_TKc"/>
    <property type="match status" value="1"/>
</dbReference>
<dbReference type="FunFam" id="3.30.200.20:FF:000042">
    <property type="entry name" value="Aurora kinase A"/>
    <property type="match status" value="1"/>
</dbReference>
<evidence type="ECO:0000256" key="7">
    <source>
        <dbReference type="PIRSR" id="PIRSR630616-1"/>
    </source>
</evidence>
<name>A0AAU9JBA0_9CILI</name>
<feature type="domain" description="Protein kinase" evidence="12">
    <location>
        <begin position="133"/>
        <end position="389"/>
    </location>
</feature>
<dbReference type="PANTHER" id="PTHR24350">
    <property type="entry name" value="SERINE/THREONINE-PROTEIN KINASE IAL-RELATED"/>
    <property type="match status" value="1"/>
</dbReference>
<feature type="binding site" evidence="8">
    <location>
        <begin position="260"/>
        <end position="261"/>
    </location>
    <ligand>
        <name>ATP</name>
        <dbReference type="ChEBI" id="CHEBI:30616"/>
    </ligand>
</feature>
<feature type="active site" description="Proton acceptor" evidence="7">
    <location>
        <position position="256"/>
    </location>
</feature>
<dbReference type="PROSITE" id="PS00108">
    <property type="entry name" value="PROTEIN_KINASE_ST"/>
    <property type="match status" value="1"/>
</dbReference>
<keyword evidence="6 8" id="KW-0067">ATP-binding</keyword>
<evidence type="ECO:0000256" key="3">
    <source>
        <dbReference type="ARBA" id="ARBA00022679"/>
    </source>
</evidence>
<sequence>MKSIFETVDNSFSYQFWTEIFPKDPNEILNVVYKGKLIELNQKSEINEGFYYLAGDFLYFSDSEYQPVWKKCLLSWKIIDPFIEEGLHGVKYGFQIRKGEQKFDFFTDSSEDLDNWLLHLSKVVIMVEIADNYEIKGKLGNGRFGSVYLATDLDDQTFFAVKSISKSVVLKKNLVHELINEIEIMRMLDHPKIVKLHKVYESETHIHLVIDYMPGGNLLSRLDSLYKFSEKEASALIKDLLGVLNYLSQNGILHRDIKLENILLASESSNTDFKLADFGFACKISEGITQLCGSPGYMAPEMLKKQAYGGKVDIFSTGVLLFILLTGKAPFLCKSLRHTLAKNRECIFHFSHKHWKHISNQAINLVSGLLQANPLERLSLRQALCHDWFSMQANTKGRNSKHNEKVKTVVKNIKEIAKEDVLAHQNKFYFKKNSEIIENNCAIASIADEMSNNDEDLTQKTTRIML</sequence>
<dbReference type="InterPro" id="IPR030616">
    <property type="entry name" value="Aur-like"/>
</dbReference>
<dbReference type="InterPro" id="IPR001849">
    <property type="entry name" value="PH_domain"/>
</dbReference>
<dbReference type="PROSITE" id="PS00107">
    <property type="entry name" value="PROTEIN_KINASE_ATP"/>
    <property type="match status" value="1"/>
</dbReference>
<dbReference type="SUPFAM" id="SSF56112">
    <property type="entry name" value="Protein kinase-like (PK-like)"/>
    <property type="match status" value="1"/>
</dbReference>
<evidence type="ECO:0000256" key="8">
    <source>
        <dbReference type="PIRSR" id="PIRSR630616-2"/>
    </source>
</evidence>
<evidence type="ECO:0000259" key="12">
    <source>
        <dbReference type="PROSITE" id="PS50011"/>
    </source>
</evidence>
<dbReference type="SUPFAM" id="SSF50729">
    <property type="entry name" value="PH domain-like"/>
    <property type="match status" value="1"/>
</dbReference>
<dbReference type="AlphaFoldDB" id="A0AAU9JBA0"/>
<proteinExistence type="inferred from homology"/>
<organism evidence="13 14">
    <name type="scientific">Blepharisma stoltei</name>
    <dbReference type="NCBI Taxonomy" id="1481888"/>
    <lineage>
        <taxon>Eukaryota</taxon>
        <taxon>Sar</taxon>
        <taxon>Alveolata</taxon>
        <taxon>Ciliophora</taxon>
        <taxon>Postciliodesmatophora</taxon>
        <taxon>Heterotrichea</taxon>
        <taxon>Heterotrichida</taxon>
        <taxon>Blepharismidae</taxon>
        <taxon>Blepharisma</taxon>
    </lineage>
</organism>
<accession>A0AAU9JBA0</accession>
<feature type="binding site" evidence="10">
    <location>
        <position position="171"/>
    </location>
    <ligand>
        <name>ATP</name>
        <dbReference type="ChEBI" id="CHEBI:30616"/>
    </ligand>
</feature>
<comment type="caution">
    <text evidence="13">The sequence shown here is derived from an EMBL/GenBank/DDBJ whole genome shotgun (WGS) entry which is preliminary data.</text>
</comment>
<dbReference type="PROSITE" id="PS50011">
    <property type="entry name" value="PROTEIN_KINASE_DOM"/>
    <property type="match status" value="1"/>
</dbReference>
<keyword evidence="3" id="KW-0808">Transferase</keyword>
<evidence type="ECO:0000256" key="2">
    <source>
        <dbReference type="ARBA" id="ARBA00022527"/>
    </source>
</evidence>
<dbReference type="InterPro" id="IPR017441">
    <property type="entry name" value="Protein_kinase_ATP_BS"/>
</dbReference>
<feature type="binding site" evidence="8">
    <location>
        <position position="143"/>
    </location>
    <ligand>
        <name>ATP</name>
        <dbReference type="ChEBI" id="CHEBI:30616"/>
    </ligand>
</feature>
<dbReference type="CDD" id="cd05117">
    <property type="entry name" value="STKc_CAMK"/>
    <property type="match status" value="1"/>
</dbReference>
<evidence type="ECO:0000313" key="13">
    <source>
        <dbReference type="EMBL" id="CAG9322511.1"/>
    </source>
</evidence>
<dbReference type="FunFam" id="1.10.510.10:FF:000571">
    <property type="entry name" value="Maternal embryonic leucine zipper kinase"/>
    <property type="match status" value="1"/>
</dbReference>
<dbReference type="GO" id="GO:0004674">
    <property type="term" value="F:protein serine/threonine kinase activity"/>
    <property type="evidence" value="ECO:0007669"/>
    <property type="project" value="UniProtKB-KW"/>
</dbReference>
<evidence type="ECO:0000256" key="9">
    <source>
        <dbReference type="PIRSR" id="PIRSR630616-3"/>
    </source>
</evidence>
<dbReference type="InterPro" id="IPR011009">
    <property type="entry name" value="Kinase-like_dom_sf"/>
</dbReference>
<dbReference type="InterPro" id="IPR000719">
    <property type="entry name" value="Prot_kinase_dom"/>
</dbReference>
<evidence type="ECO:0000313" key="14">
    <source>
        <dbReference type="Proteomes" id="UP001162131"/>
    </source>
</evidence>
<dbReference type="Proteomes" id="UP001162131">
    <property type="component" value="Unassembled WGS sequence"/>
</dbReference>
<evidence type="ECO:0000256" key="11">
    <source>
        <dbReference type="RuleBase" id="RU000304"/>
    </source>
</evidence>
<evidence type="ECO:0000256" key="4">
    <source>
        <dbReference type="ARBA" id="ARBA00022741"/>
    </source>
</evidence>
<keyword evidence="4 8" id="KW-0547">Nucleotide-binding</keyword>
<feature type="cross-link" description="Glycyl lysine isopeptide (Lys-Gly) (interchain with G-Cter in SUMO2)" evidence="9">
    <location>
        <position position="258"/>
    </location>
</feature>
<gene>
    <name evidence="13" type="ORF">BSTOLATCC_MIC31640</name>
</gene>
<keyword evidence="2 11" id="KW-0723">Serine/threonine-protein kinase</keyword>
<dbReference type="Gene3D" id="1.10.510.10">
    <property type="entry name" value="Transferase(Phosphotransferase) domain 1"/>
    <property type="match status" value="1"/>
</dbReference>
<dbReference type="EMBL" id="CAJZBQ010000032">
    <property type="protein sequence ID" value="CAG9322511.1"/>
    <property type="molecule type" value="Genomic_DNA"/>
</dbReference>
<evidence type="ECO:0000256" key="1">
    <source>
        <dbReference type="ARBA" id="ARBA00011245"/>
    </source>
</evidence>
<comment type="similarity">
    <text evidence="11">Belongs to the protein kinase superfamily.</text>
</comment>
<comment type="subunit">
    <text evidence="1">Monomer.</text>
</comment>